<accession>A0A150GLW9</accession>
<evidence type="ECO:0000313" key="1">
    <source>
        <dbReference type="EMBL" id="KXZ50768.1"/>
    </source>
</evidence>
<dbReference type="EMBL" id="LSYV01000016">
    <property type="protein sequence ID" value="KXZ50768.1"/>
    <property type="molecule type" value="Genomic_DNA"/>
</dbReference>
<dbReference type="Proteomes" id="UP000075714">
    <property type="component" value="Unassembled WGS sequence"/>
</dbReference>
<organism evidence="1 2">
    <name type="scientific">Gonium pectorale</name>
    <name type="common">Green alga</name>
    <dbReference type="NCBI Taxonomy" id="33097"/>
    <lineage>
        <taxon>Eukaryota</taxon>
        <taxon>Viridiplantae</taxon>
        <taxon>Chlorophyta</taxon>
        <taxon>core chlorophytes</taxon>
        <taxon>Chlorophyceae</taxon>
        <taxon>CS clade</taxon>
        <taxon>Chlamydomonadales</taxon>
        <taxon>Volvocaceae</taxon>
        <taxon>Gonium</taxon>
    </lineage>
</organism>
<sequence>MGSSAHGRAFRVAARSDPTSGVRGLYLAEAAVAAGEVLAAVPLEAAVALGSAEQTAPRDLASAKREWMRAVWAGEGAGGAVRLPLARALPRRAVSLAEFA</sequence>
<reference evidence="2" key="1">
    <citation type="journal article" date="2016" name="Nat. Commun.">
        <title>The Gonium pectorale genome demonstrates co-option of cell cycle regulation during the evolution of multicellularity.</title>
        <authorList>
            <person name="Hanschen E.R."/>
            <person name="Marriage T.N."/>
            <person name="Ferris P.J."/>
            <person name="Hamaji T."/>
            <person name="Toyoda A."/>
            <person name="Fujiyama A."/>
            <person name="Neme R."/>
            <person name="Noguchi H."/>
            <person name="Minakuchi Y."/>
            <person name="Suzuki M."/>
            <person name="Kawai-Toyooka H."/>
            <person name="Smith D.R."/>
            <person name="Sparks H."/>
            <person name="Anderson J."/>
            <person name="Bakaric R."/>
            <person name="Luria V."/>
            <person name="Karger A."/>
            <person name="Kirschner M.W."/>
            <person name="Durand P.M."/>
            <person name="Michod R.E."/>
            <person name="Nozaki H."/>
            <person name="Olson B.J."/>
        </authorList>
    </citation>
    <scope>NUCLEOTIDE SEQUENCE [LARGE SCALE GENOMIC DNA]</scope>
    <source>
        <strain evidence="2">NIES-2863</strain>
    </source>
</reference>
<protein>
    <submittedName>
        <fullName evidence="1">Uncharacterized protein</fullName>
    </submittedName>
</protein>
<keyword evidence="2" id="KW-1185">Reference proteome</keyword>
<gene>
    <name evidence="1" type="ORF">GPECTOR_15g453</name>
</gene>
<name>A0A150GLW9_GONPE</name>
<proteinExistence type="predicted"/>
<evidence type="ECO:0000313" key="2">
    <source>
        <dbReference type="Proteomes" id="UP000075714"/>
    </source>
</evidence>
<dbReference type="AlphaFoldDB" id="A0A150GLW9"/>
<comment type="caution">
    <text evidence="1">The sequence shown here is derived from an EMBL/GenBank/DDBJ whole genome shotgun (WGS) entry which is preliminary data.</text>
</comment>